<organism evidence="5 6">
    <name type="scientific">Rubrobacter marinus</name>
    <dbReference type="NCBI Taxonomy" id="2653852"/>
    <lineage>
        <taxon>Bacteria</taxon>
        <taxon>Bacillati</taxon>
        <taxon>Actinomycetota</taxon>
        <taxon>Rubrobacteria</taxon>
        <taxon>Rubrobacterales</taxon>
        <taxon>Rubrobacteraceae</taxon>
        <taxon>Rubrobacter</taxon>
    </lineage>
</organism>
<reference evidence="5 6" key="1">
    <citation type="submission" date="2019-10" db="EMBL/GenBank/DDBJ databases">
        <title>Rubrobacter sp nov SCSIO 52915 isolated from a deep-sea sediment in the South China Sea.</title>
        <authorList>
            <person name="Chen R.W."/>
        </authorList>
    </citation>
    <scope>NUCLEOTIDE SEQUENCE [LARGE SCALE GENOMIC DNA]</scope>
    <source>
        <strain evidence="5 6">SCSIO 52915</strain>
    </source>
</reference>
<accession>A0A6G8PYW0</accession>
<dbReference type="PROSITE" id="PS50883">
    <property type="entry name" value="EAL"/>
    <property type="match status" value="1"/>
</dbReference>
<dbReference type="FunFam" id="3.30.70.270:FF:000001">
    <property type="entry name" value="Diguanylate cyclase domain protein"/>
    <property type="match status" value="1"/>
</dbReference>
<dbReference type="Pfam" id="PF00563">
    <property type="entry name" value="EAL"/>
    <property type="match status" value="1"/>
</dbReference>
<dbReference type="NCBIfam" id="TIGR00254">
    <property type="entry name" value="GGDEF"/>
    <property type="match status" value="1"/>
</dbReference>
<dbReference type="InterPro" id="IPR013656">
    <property type="entry name" value="PAS_4"/>
</dbReference>
<dbReference type="Gene3D" id="3.30.450.20">
    <property type="entry name" value="PAS domain"/>
    <property type="match status" value="5"/>
</dbReference>
<dbReference type="CDD" id="cd00130">
    <property type="entry name" value="PAS"/>
    <property type="match status" value="4"/>
</dbReference>
<feature type="domain" description="PAS" evidence="1">
    <location>
        <begin position="34"/>
        <end position="108"/>
    </location>
</feature>
<protein>
    <submittedName>
        <fullName evidence="5">EAL domain-containing protein</fullName>
    </submittedName>
</protein>
<dbReference type="NCBIfam" id="TIGR00229">
    <property type="entry name" value="sensory_box"/>
    <property type="match status" value="4"/>
</dbReference>
<dbReference type="PROSITE" id="PS50112">
    <property type="entry name" value="PAS"/>
    <property type="match status" value="4"/>
</dbReference>
<dbReference type="SUPFAM" id="SSF55785">
    <property type="entry name" value="PYP-like sensor domain (PAS domain)"/>
    <property type="match status" value="5"/>
</dbReference>
<dbReference type="EMBL" id="CP045121">
    <property type="protein sequence ID" value="QIN79386.1"/>
    <property type="molecule type" value="Genomic_DNA"/>
</dbReference>
<dbReference type="InterPro" id="IPR001633">
    <property type="entry name" value="EAL_dom"/>
</dbReference>
<dbReference type="CDD" id="cd01949">
    <property type="entry name" value="GGDEF"/>
    <property type="match status" value="1"/>
</dbReference>
<evidence type="ECO:0000259" key="4">
    <source>
        <dbReference type="PROSITE" id="PS50887"/>
    </source>
</evidence>
<feature type="domain" description="PAC" evidence="2">
    <location>
        <begin position="602"/>
        <end position="656"/>
    </location>
</feature>
<dbReference type="InterPro" id="IPR000160">
    <property type="entry name" value="GGDEF_dom"/>
</dbReference>
<dbReference type="Pfam" id="PF08447">
    <property type="entry name" value="PAS_3"/>
    <property type="match status" value="1"/>
</dbReference>
<evidence type="ECO:0000313" key="6">
    <source>
        <dbReference type="Proteomes" id="UP000502706"/>
    </source>
</evidence>
<dbReference type="SMART" id="SM00052">
    <property type="entry name" value="EAL"/>
    <property type="match status" value="1"/>
</dbReference>
<evidence type="ECO:0000259" key="1">
    <source>
        <dbReference type="PROSITE" id="PS50112"/>
    </source>
</evidence>
<dbReference type="PROSITE" id="PS50113">
    <property type="entry name" value="PAC"/>
    <property type="match status" value="4"/>
</dbReference>
<dbReference type="InterPro" id="IPR052155">
    <property type="entry name" value="Biofilm_reg_signaling"/>
</dbReference>
<dbReference type="InterPro" id="IPR035965">
    <property type="entry name" value="PAS-like_dom_sf"/>
</dbReference>
<feature type="domain" description="PAC" evidence="2">
    <location>
        <begin position="357"/>
        <end position="409"/>
    </location>
</feature>
<keyword evidence="6" id="KW-1185">Reference proteome</keyword>
<dbReference type="GO" id="GO:0006355">
    <property type="term" value="P:regulation of DNA-templated transcription"/>
    <property type="evidence" value="ECO:0007669"/>
    <property type="project" value="InterPro"/>
</dbReference>
<dbReference type="Gene3D" id="3.30.70.270">
    <property type="match status" value="1"/>
</dbReference>
<dbReference type="InterPro" id="IPR013655">
    <property type="entry name" value="PAS_fold_3"/>
</dbReference>
<dbReference type="SMART" id="SM00091">
    <property type="entry name" value="PAS"/>
    <property type="match status" value="5"/>
</dbReference>
<feature type="domain" description="PAS" evidence="1">
    <location>
        <begin position="530"/>
        <end position="572"/>
    </location>
</feature>
<sequence>MASCAENEGGAESSWKEDLVLAEHRDRERMLREAERRHELLLGEVSDGVWEWDARTGTLSCNDRLLEILGLRREGGFAPSSFEGLVELVHPEDRGRLLGVRRAMTSGALPEEHERPAGEEVRLRHRTGAYRPCALRLGAQRDEGGEVLGAVGVVVDLAERREAEEALRRSAERLRTGVGNVPIVLFALDRDGVYTLSEGAGLGDLGLEPGEVLGRSIFEVYRDSPRVLEGVRRALSGEAFSTTTEVSGLILQTWYSPLRSGDGEVTGVAGVCTDITERKRAEERIHFQARLLDAVGQAVVAIDLDGRITYWNRSAETLYGWSAAEALGRLAKEVLVAEEQAAVAEEIYEGLKSGGEWSGEFRVRRRDGSTFPALVTDTPVHDERGNLIGTIGIAADISRRKATEEALRESEERFRAQYKGIPIPTSSWRESGDGGFVLVDYNDAAHDLTRGRISGLVGRGVGDVFPGEPEMLEWFSRCAGEQRSLTREFWLEMSTTGQERYFVGTVAFVPPDLVMLHMDDVTERKLAELQTRRFVSLVENSHEFVAIADLEGRVTFVNEAGRRMVGLDDAQLGRTRFEDCLVPEEAGLAAEIWSAVMRDGFWSGELRLRHLKTGEPIPVLNESFAINDPETGRAINVATVSRDIAERKRSEEELRHQAFHDSLTGLPNRHLFLDRLQHALDRAARRRDLVAVLFLDLDNFKVVNDSLGHDAGDKLLTILAERLSACLRPEDTAARFGGDEFAVLLEDVKGTADAIEVARRIAAALRATAVVAEHEVFAEASIGITLGGAEGDSPEGLLRQADVAMYEAKRKGKANYEVFASHMDVHALERLKLEADLRRAIERGEFRVHYQPKLALDGFERRPEAEPPLLPPRIVGMEALVRWEHPEDGLIPPARFVPLAEETGLIVPMGRWVLEEACRRAVEWQALRPSEPPLTMSVNLSARQFEDPGLVEDVARILRETGLDPRHLTVEITESVSMKDARSAVGTLRELKSLGVCLAIDDFGTGYSSLAYLHRFPADFLKIDRSFVGGLGEGPEEKGLVPGVVGLAHTLGMKAIAEGVETAEQLARLREMGCDLAQGFYFSRPLPGEAIPALLSEYASGPRA</sequence>
<name>A0A6G8PYW0_9ACTN</name>
<dbReference type="InterPro" id="IPR043128">
    <property type="entry name" value="Rev_trsase/Diguanyl_cyclase"/>
</dbReference>
<dbReference type="InterPro" id="IPR001610">
    <property type="entry name" value="PAC"/>
</dbReference>
<evidence type="ECO:0000313" key="5">
    <source>
        <dbReference type="EMBL" id="QIN79386.1"/>
    </source>
</evidence>
<feature type="domain" description="GGDEF" evidence="4">
    <location>
        <begin position="688"/>
        <end position="821"/>
    </location>
</feature>
<dbReference type="Pfam" id="PF00989">
    <property type="entry name" value="PAS"/>
    <property type="match status" value="1"/>
</dbReference>
<dbReference type="SMART" id="SM00086">
    <property type="entry name" value="PAC"/>
    <property type="match status" value="4"/>
</dbReference>
<dbReference type="SUPFAM" id="SSF55073">
    <property type="entry name" value="Nucleotide cyclase"/>
    <property type="match status" value="1"/>
</dbReference>
<dbReference type="SMART" id="SM00267">
    <property type="entry name" value="GGDEF"/>
    <property type="match status" value="1"/>
</dbReference>
<evidence type="ECO:0000259" key="2">
    <source>
        <dbReference type="PROSITE" id="PS50113"/>
    </source>
</evidence>
<dbReference type="Proteomes" id="UP000502706">
    <property type="component" value="Chromosome"/>
</dbReference>
<feature type="domain" description="PAC" evidence="2">
    <location>
        <begin position="117"/>
        <end position="169"/>
    </location>
</feature>
<dbReference type="AlphaFoldDB" id="A0A6G8PYW0"/>
<dbReference type="SUPFAM" id="SSF141868">
    <property type="entry name" value="EAL domain-like"/>
    <property type="match status" value="1"/>
</dbReference>
<dbReference type="FunFam" id="3.20.20.450:FF:000001">
    <property type="entry name" value="Cyclic di-GMP phosphodiesterase yahA"/>
    <property type="match status" value="1"/>
</dbReference>
<dbReference type="InterPro" id="IPR035919">
    <property type="entry name" value="EAL_sf"/>
</dbReference>
<feature type="domain" description="EAL" evidence="3">
    <location>
        <begin position="830"/>
        <end position="1099"/>
    </location>
</feature>
<feature type="domain" description="PAS" evidence="1">
    <location>
        <begin position="170"/>
        <end position="221"/>
    </location>
</feature>
<gene>
    <name evidence="5" type="ORF">GBA65_13665</name>
</gene>
<feature type="domain" description="PAS" evidence="1">
    <location>
        <begin position="290"/>
        <end position="354"/>
    </location>
</feature>
<dbReference type="InterPro" id="IPR000014">
    <property type="entry name" value="PAS"/>
</dbReference>
<feature type="domain" description="PAC" evidence="2">
    <location>
        <begin position="235"/>
        <end position="287"/>
    </location>
</feature>
<dbReference type="InterPro" id="IPR000700">
    <property type="entry name" value="PAS-assoc_C"/>
</dbReference>
<dbReference type="InterPro" id="IPR013767">
    <property type="entry name" value="PAS_fold"/>
</dbReference>
<proteinExistence type="predicted"/>
<dbReference type="Pfam" id="PF08448">
    <property type="entry name" value="PAS_4"/>
    <property type="match status" value="2"/>
</dbReference>
<dbReference type="PANTHER" id="PTHR44757:SF2">
    <property type="entry name" value="BIOFILM ARCHITECTURE MAINTENANCE PROTEIN MBAA"/>
    <property type="match status" value="1"/>
</dbReference>
<dbReference type="PROSITE" id="PS50887">
    <property type="entry name" value="GGDEF"/>
    <property type="match status" value="1"/>
</dbReference>
<dbReference type="Gene3D" id="3.20.20.450">
    <property type="entry name" value="EAL domain"/>
    <property type="match status" value="1"/>
</dbReference>
<dbReference type="CDD" id="cd01948">
    <property type="entry name" value="EAL"/>
    <property type="match status" value="1"/>
</dbReference>
<dbReference type="PANTHER" id="PTHR44757">
    <property type="entry name" value="DIGUANYLATE CYCLASE DGCP"/>
    <property type="match status" value="1"/>
</dbReference>
<dbReference type="InterPro" id="IPR029787">
    <property type="entry name" value="Nucleotide_cyclase"/>
</dbReference>
<dbReference type="Pfam" id="PF00990">
    <property type="entry name" value="GGDEF"/>
    <property type="match status" value="1"/>
</dbReference>
<evidence type="ECO:0000259" key="3">
    <source>
        <dbReference type="PROSITE" id="PS50883"/>
    </source>
</evidence>
<dbReference type="KEGG" id="rmar:GBA65_13665"/>